<dbReference type="GeneID" id="37268187"/>
<dbReference type="Pfam" id="PF11698">
    <property type="entry name" value="V-ATPase_H_C"/>
    <property type="match status" value="1"/>
</dbReference>
<reference evidence="7 8" key="1">
    <citation type="journal article" date="2018" name="Mol. Biol. Evol.">
        <title>Broad Genomic Sampling Reveals a Smut Pathogenic Ancestry of the Fungal Clade Ustilaginomycotina.</title>
        <authorList>
            <person name="Kijpornyongpan T."/>
            <person name="Mondo S.J."/>
            <person name="Barry K."/>
            <person name="Sandor L."/>
            <person name="Lee J."/>
            <person name="Lipzen A."/>
            <person name="Pangilinan J."/>
            <person name="LaButti K."/>
            <person name="Hainaut M."/>
            <person name="Henrissat B."/>
            <person name="Grigoriev I.V."/>
            <person name="Spatafora J.W."/>
            <person name="Aime M.C."/>
        </authorList>
    </citation>
    <scope>NUCLEOTIDE SEQUENCE [LARGE SCALE GENOMIC DNA]</scope>
    <source>
        <strain evidence="7 8">MCA 4186</strain>
    </source>
</reference>
<evidence type="ECO:0000259" key="6">
    <source>
        <dbReference type="Pfam" id="PF11698"/>
    </source>
</evidence>
<dbReference type="Pfam" id="PF03224">
    <property type="entry name" value="V-ATPase_H_N"/>
    <property type="match status" value="1"/>
</dbReference>
<gene>
    <name evidence="7" type="ORF">FA09DRAFT_310663</name>
</gene>
<feature type="region of interest" description="Disordered" evidence="5">
    <location>
        <begin position="1"/>
        <end position="22"/>
    </location>
</feature>
<dbReference type="GO" id="GO:0046961">
    <property type="term" value="F:proton-transporting ATPase activity, rotational mechanism"/>
    <property type="evidence" value="ECO:0007669"/>
    <property type="project" value="InterPro"/>
</dbReference>
<keyword evidence="2" id="KW-0813">Transport</keyword>
<dbReference type="AlphaFoldDB" id="A0A316Z4C3"/>
<dbReference type="OrthoDB" id="10263554at2759"/>
<dbReference type="Gene3D" id="1.25.40.150">
    <property type="entry name" value="V-type ATPase, subunit H, C-terminal domain"/>
    <property type="match status" value="1"/>
</dbReference>
<dbReference type="InterPro" id="IPR004908">
    <property type="entry name" value="ATPase_V1-cplx_hsu"/>
</dbReference>
<dbReference type="Gene3D" id="1.25.10.10">
    <property type="entry name" value="Leucine-rich Repeat Variant"/>
    <property type="match status" value="1"/>
</dbReference>
<dbReference type="PIRSF" id="PIRSF032184">
    <property type="entry name" value="ATPase_V1_H"/>
    <property type="match status" value="1"/>
</dbReference>
<dbReference type="GO" id="GO:0000329">
    <property type="term" value="C:fungal-type vacuole membrane"/>
    <property type="evidence" value="ECO:0007669"/>
    <property type="project" value="TreeGrafter"/>
</dbReference>
<evidence type="ECO:0000313" key="8">
    <source>
        <dbReference type="Proteomes" id="UP000245946"/>
    </source>
</evidence>
<dbReference type="InterPro" id="IPR038497">
    <property type="entry name" value="ATPase_V1-cplx_hsu_C_sf"/>
</dbReference>
<evidence type="ECO:0000256" key="5">
    <source>
        <dbReference type="SAM" id="MobiDB-lite"/>
    </source>
</evidence>
<proteinExistence type="inferred from homology"/>
<dbReference type="Proteomes" id="UP000245946">
    <property type="component" value="Unassembled WGS sequence"/>
</dbReference>
<dbReference type="InterPro" id="IPR011989">
    <property type="entry name" value="ARM-like"/>
</dbReference>
<keyword evidence="8" id="KW-1185">Reference proteome</keyword>
<protein>
    <submittedName>
        <fullName evidence="7">ARM repeat-containing protein</fullName>
    </submittedName>
</protein>
<feature type="compositionally biased region" description="Polar residues" evidence="5">
    <location>
        <begin position="1"/>
        <end position="14"/>
    </location>
</feature>
<organism evidence="7 8">
    <name type="scientific">Tilletiopsis washingtonensis</name>
    <dbReference type="NCBI Taxonomy" id="58919"/>
    <lineage>
        <taxon>Eukaryota</taxon>
        <taxon>Fungi</taxon>
        <taxon>Dikarya</taxon>
        <taxon>Basidiomycota</taxon>
        <taxon>Ustilaginomycotina</taxon>
        <taxon>Exobasidiomycetes</taxon>
        <taxon>Entylomatales</taxon>
        <taxon>Entylomatales incertae sedis</taxon>
        <taxon>Tilletiopsis</taxon>
    </lineage>
</organism>
<keyword evidence="4" id="KW-0406">Ion transport</keyword>
<dbReference type="RefSeq" id="XP_025596718.1">
    <property type="nucleotide sequence ID" value="XM_025740641.1"/>
</dbReference>
<dbReference type="InterPro" id="IPR016024">
    <property type="entry name" value="ARM-type_fold"/>
</dbReference>
<feature type="domain" description="ATPase V1 complex subunit H C-terminal" evidence="6">
    <location>
        <begin position="394"/>
        <end position="512"/>
    </location>
</feature>
<evidence type="ECO:0000256" key="4">
    <source>
        <dbReference type="ARBA" id="ARBA00023065"/>
    </source>
</evidence>
<dbReference type="EMBL" id="KZ819299">
    <property type="protein sequence ID" value="PWN96439.1"/>
    <property type="molecule type" value="Genomic_DNA"/>
</dbReference>
<evidence type="ECO:0000256" key="3">
    <source>
        <dbReference type="ARBA" id="ARBA00022781"/>
    </source>
</evidence>
<dbReference type="SUPFAM" id="SSF48371">
    <property type="entry name" value="ARM repeat"/>
    <property type="match status" value="1"/>
</dbReference>
<sequence length="513" mass="55091">MVEANGSTQASSSAPEKVPTPPLVHLNNTWLSELSARIRARPIPWEGYQRADLVSQPELRMIRAVDAKPRAAVDGVIDAEGPAYARLYLTLLGKLSRTDTLQQVLVLVADMLDGRDDRAALFLHVPESGDAPSSQGSDAWPWAPLVKLLDLSDDFAQVKAATVLTALLVSPATSAATTPPSSVTLRLLSFLAALLNNGAPRNASSGVGGFADGNGTDIAIQLLQALLRNHRLRAVVWKEELRLASQSQEGHADGSIKALASILRQSQAPQSQDSNGTATPSGAVGPQMVYHAVFSIWLLSFDKEIAEDLNAKFGVITLLADVARTAVKEKVVRIVLATFRNLLAKAPDANAPAMLGARCLPLVEALSTRKWTDEEISEDVAAVQEVLAEKLKGMSSYDEYTSELSSGKLSWENPAHELDAFWTENAARLVNEDEGSGLKQLVKILQDDDSEALSLAVACHDIARLVRAHESSKKQIAAAGAKQRIMELTSHPDADVRVHALAAVSRLVSASWR</sequence>
<dbReference type="InterPro" id="IPR011987">
    <property type="entry name" value="ATPase_V1-cplx_hsu_C"/>
</dbReference>
<dbReference type="PANTHER" id="PTHR10698:SF0">
    <property type="entry name" value="V-TYPE PROTON ATPASE SUBUNIT H"/>
    <property type="match status" value="1"/>
</dbReference>
<accession>A0A316Z4C3</accession>
<name>A0A316Z4C3_9BASI</name>
<comment type="similarity">
    <text evidence="1">Belongs to the V-ATPase H subunit family.</text>
</comment>
<keyword evidence="3" id="KW-0375">Hydrogen ion transport</keyword>
<dbReference type="GO" id="GO:0000221">
    <property type="term" value="C:vacuolar proton-transporting V-type ATPase, V1 domain"/>
    <property type="evidence" value="ECO:0007669"/>
    <property type="project" value="InterPro"/>
</dbReference>
<evidence type="ECO:0000313" key="7">
    <source>
        <dbReference type="EMBL" id="PWN96439.1"/>
    </source>
</evidence>
<evidence type="ECO:0000256" key="1">
    <source>
        <dbReference type="ARBA" id="ARBA00008613"/>
    </source>
</evidence>
<dbReference type="STRING" id="58919.A0A316Z4C3"/>
<dbReference type="PANTHER" id="PTHR10698">
    <property type="entry name" value="V-TYPE PROTON ATPASE SUBUNIT H"/>
    <property type="match status" value="1"/>
</dbReference>
<evidence type="ECO:0000256" key="2">
    <source>
        <dbReference type="ARBA" id="ARBA00022448"/>
    </source>
</evidence>